<evidence type="ECO:0000256" key="2">
    <source>
        <dbReference type="ARBA" id="ARBA00002631"/>
    </source>
</evidence>
<keyword evidence="8 9" id="KW-0234">DNA repair</keyword>
<dbReference type="InterPro" id="IPR005122">
    <property type="entry name" value="Uracil-DNA_glycosylase-like"/>
</dbReference>
<gene>
    <name evidence="9" type="primary">ung</name>
    <name evidence="13" type="ORF">H1164_18160</name>
</gene>
<name>A0A7W1XDK8_9BACL</name>
<dbReference type="SUPFAM" id="SSF52141">
    <property type="entry name" value="Uracil-DNA glycosylase-like"/>
    <property type="match status" value="1"/>
</dbReference>
<dbReference type="Gene3D" id="3.40.470.10">
    <property type="entry name" value="Uracil-DNA glycosylase-like domain"/>
    <property type="match status" value="1"/>
</dbReference>
<dbReference type="GO" id="GO:0097510">
    <property type="term" value="P:base-excision repair, AP site formation via deaminated base removal"/>
    <property type="evidence" value="ECO:0007669"/>
    <property type="project" value="TreeGrafter"/>
</dbReference>
<keyword evidence="6 9" id="KW-0227">DNA damage</keyword>
<protein>
    <recommendedName>
        <fullName evidence="5 9">Uracil-DNA glycosylase</fullName>
        <shortName evidence="9">UDG</shortName>
        <ecNumber evidence="4 9">3.2.2.27</ecNumber>
    </recommendedName>
</protein>
<dbReference type="OrthoDB" id="9804372at2"/>
<reference evidence="13 14" key="1">
    <citation type="submission" date="2020-07" db="EMBL/GenBank/DDBJ databases">
        <authorList>
            <person name="Feng H."/>
        </authorList>
    </citation>
    <scope>NUCLEOTIDE SEQUENCE [LARGE SCALE GENOMIC DNA]</scope>
    <source>
        <strain evidence="14">s-11</strain>
    </source>
</reference>
<dbReference type="NCBIfam" id="NF003588">
    <property type="entry name" value="PRK05254.1-1"/>
    <property type="match status" value="1"/>
</dbReference>
<evidence type="ECO:0000256" key="8">
    <source>
        <dbReference type="ARBA" id="ARBA00023204"/>
    </source>
</evidence>
<feature type="domain" description="Uracil-DNA glycosylase-like" evidence="12">
    <location>
        <begin position="49"/>
        <end position="209"/>
    </location>
</feature>
<evidence type="ECO:0000256" key="9">
    <source>
        <dbReference type="HAMAP-Rule" id="MF_00148"/>
    </source>
</evidence>
<dbReference type="HAMAP" id="MF_00148">
    <property type="entry name" value="UDG"/>
    <property type="match status" value="1"/>
</dbReference>
<dbReference type="SMART" id="SM00987">
    <property type="entry name" value="UreE_C"/>
    <property type="match status" value="1"/>
</dbReference>
<comment type="subcellular location">
    <subcellularLocation>
        <location evidence="9">Cytoplasm</location>
    </subcellularLocation>
</comment>
<proteinExistence type="inferred from homology"/>
<dbReference type="PROSITE" id="PS00130">
    <property type="entry name" value="U_DNA_GLYCOSYLASE"/>
    <property type="match status" value="1"/>
</dbReference>
<dbReference type="FunFam" id="3.40.470.10:FF:000001">
    <property type="entry name" value="Uracil-DNA glycosylase"/>
    <property type="match status" value="1"/>
</dbReference>
<dbReference type="EC" id="3.2.2.27" evidence="4 9"/>
<dbReference type="InterPro" id="IPR036895">
    <property type="entry name" value="Uracil-DNA_glycosylase-like_sf"/>
</dbReference>
<evidence type="ECO:0000256" key="4">
    <source>
        <dbReference type="ARBA" id="ARBA00012030"/>
    </source>
</evidence>
<dbReference type="SMART" id="SM00986">
    <property type="entry name" value="UDG"/>
    <property type="match status" value="1"/>
</dbReference>
<evidence type="ECO:0000313" key="14">
    <source>
        <dbReference type="Proteomes" id="UP000530514"/>
    </source>
</evidence>
<evidence type="ECO:0000259" key="12">
    <source>
        <dbReference type="SMART" id="SM00986"/>
    </source>
</evidence>
<evidence type="ECO:0000256" key="5">
    <source>
        <dbReference type="ARBA" id="ARBA00018429"/>
    </source>
</evidence>
<evidence type="ECO:0000256" key="3">
    <source>
        <dbReference type="ARBA" id="ARBA00008184"/>
    </source>
</evidence>
<dbReference type="PANTHER" id="PTHR11264:SF0">
    <property type="entry name" value="URACIL-DNA GLYCOSYLASE"/>
    <property type="match status" value="1"/>
</dbReference>
<comment type="caution">
    <text evidence="13">The sequence shown here is derived from an EMBL/GenBank/DDBJ whole genome shotgun (WGS) entry which is preliminary data.</text>
</comment>
<dbReference type="EMBL" id="JACEIP010000082">
    <property type="protein sequence ID" value="MBA4544731.1"/>
    <property type="molecule type" value="Genomic_DNA"/>
</dbReference>
<comment type="similarity">
    <text evidence="3 9 11">Belongs to the uracil-DNA glycosylase (UDG) superfamily. UNG family.</text>
</comment>
<dbReference type="Pfam" id="PF03167">
    <property type="entry name" value="UDG"/>
    <property type="match status" value="1"/>
</dbReference>
<evidence type="ECO:0000256" key="10">
    <source>
        <dbReference type="PROSITE-ProRule" id="PRU10072"/>
    </source>
</evidence>
<accession>A0A7W1XDK8</accession>
<evidence type="ECO:0000256" key="7">
    <source>
        <dbReference type="ARBA" id="ARBA00022801"/>
    </source>
</evidence>
<dbReference type="NCBIfam" id="NF003589">
    <property type="entry name" value="PRK05254.1-2"/>
    <property type="match status" value="1"/>
</dbReference>
<dbReference type="NCBIfam" id="NF003591">
    <property type="entry name" value="PRK05254.1-4"/>
    <property type="match status" value="1"/>
</dbReference>
<dbReference type="GO" id="GO:0004844">
    <property type="term" value="F:uracil DNA N-glycosylase activity"/>
    <property type="evidence" value="ECO:0007669"/>
    <property type="project" value="UniProtKB-UniRule"/>
</dbReference>
<sequence>MEFIQNDWAEVLKDEFSKPYFVKLWEFVEEEYATQVVYPRKDEIFSALRLTPFAETKVVIIGQDPYHGEGQAHGLSFSVKPGVKQPPSLKNIFKELKADLGCEIPNHGYLEKWAKQGVLLLNSVLTVRESKPNSHKNKGWETFTDEVIRRLNERRDPVVFLLWGRHAQEKGSLITNPWHGVFESAHPSPLAAKKGFFGSRPFSKANQFLREHGFREIDWQIPDL</sequence>
<keyword evidence="7 9" id="KW-0378">Hydrolase</keyword>
<keyword evidence="14" id="KW-1185">Reference proteome</keyword>
<dbReference type="GO" id="GO:0005737">
    <property type="term" value="C:cytoplasm"/>
    <property type="evidence" value="ECO:0007669"/>
    <property type="project" value="UniProtKB-SubCell"/>
</dbReference>
<dbReference type="Proteomes" id="UP000530514">
    <property type="component" value="Unassembled WGS sequence"/>
</dbReference>
<organism evidence="13 14">
    <name type="scientific">Thermoactinomyces daqus</name>
    <dbReference type="NCBI Taxonomy" id="1329516"/>
    <lineage>
        <taxon>Bacteria</taxon>
        <taxon>Bacillati</taxon>
        <taxon>Bacillota</taxon>
        <taxon>Bacilli</taxon>
        <taxon>Bacillales</taxon>
        <taxon>Thermoactinomycetaceae</taxon>
        <taxon>Thermoactinomyces</taxon>
    </lineage>
</organism>
<keyword evidence="13" id="KW-0326">Glycosidase</keyword>
<dbReference type="NCBIfam" id="NF003592">
    <property type="entry name" value="PRK05254.1-5"/>
    <property type="match status" value="1"/>
</dbReference>
<comment type="function">
    <text evidence="2 9 11">Excises uracil residues from the DNA which can arise as a result of misincorporation of dUMP residues by DNA polymerase or due to deamination of cytosine.</text>
</comment>
<dbReference type="CDD" id="cd10027">
    <property type="entry name" value="UDG-F1-like"/>
    <property type="match status" value="1"/>
</dbReference>
<dbReference type="InterPro" id="IPR002043">
    <property type="entry name" value="UDG_fam1"/>
</dbReference>
<feature type="active site" description="Proton acceptor" evidence="9 10">
    <location>
        <position position="64"/>
    </location>
</feature>
<dbReference type="AlphaFoldDB" id="A0A7W1XDK8"/>
<dbReference type="NCBIfam" id="TIGR00628">
    <property type="entry name" value="ung"/>
    <property type="match status" value="1"/>
</dbReference>
<dbReference type="InterPro" id="IPR018085">
    <property type="entry name" value="Ura-DNA_Glyclase_AS"/>
</dbReference>
<evidence type="ECO:0000256" key="11">
    <source>
        <dbReference type="RuleBase" id="RU003780"/>
    </source>
</evidence>
<dbReference type="PANTHER" id="PTHR11264">
    <property type="entry name" value="URACIL-DNA GLYCOSYLASE"/>
    <property type="match status" value="1"/>
</dbReference>
<evidence type="ECO:0000256" key="1">
    <source>
        <dbReference type="ARBA" id="ARBA00001400"/>
    </source>
</evidence>
<evidence type="ECO:0000256" key="6">
    <source>
        <dbReference type="ARBA" id="ARBA00022763"/>
    </source>
</evidence>
<dbReference type="RefSeq" id="WP_033102457.1">
    <property type="nucleotide sequence ID" value="NZ_JACEIP010000082.1"/>
</dbReference>
<keyword evidence="9" id="KW-0963">Cytoplasm</keyword>
<comment type="catalytic activity">
    <reaction evidence="1 9 11">
        <text>Hydrolyzes single-stranded DNA or mismatched double-stranded DNA and polynucleotides, releasing free uracil.</text>
        <dbReference type="EC" id="3.2.2.27"/>
    </reaction>
</comment>
<evidence type="ECO:0000313" key="13">
    <source>
        <dbReference type="EMBL" id="MBA4544731.1"/>
    </source>
</evidence>